<evidence type="ECO:0000256" key="1">
    <source>
        <dbReference type="SAM" id="SignalP"/>
    </source>
</evidence>
<accession>F6FFP9</accession>
<feature type="chain" id="PRO_5003339716" description="Lipoprotein" evidence="1">
    <location>
        <begin position="19"/>
        <end position="216"/>
    </location>
</feature>
<proteinExistence type="predicted"/>
<evidence type="ECO:0008006" key="4">
    <source>
        <dbReference type="Google" id="ProtNLM"/>
    </source>
</evidence>
<dbReference type="BioCyc" id="MHAE859194:G1GR7-1221-MONOMER"/>
<protein>
    <recommendedName>
        <fullName evidence="4">Lipoprotein</fullName>
    </recommendedName>
</protein>
<sequence>MTSTAKLPLFMAGATATAGVGALAAKDLVFPKSQESISSLLSKDPSKRAILEGEDWSNSWKAYKASGKDIWALGNGDQVPESLKTTCKNKLESKVDSKDSQGYKDFLSYCARNTLVSDLIKEHAPNKELLVKKTGTDADWVKVWKLYVESEKNQKQAGGDHTWGLSDWDQKHSTLNSAPDSFMDKCVANAKESFHDVQGALYLDTLKFCTKDKANE</sequence>
<reference key="2">
    <citation type="submission" date="2011-05" db="EMBL/GenBank/DDBJ databases">
        <title>The Genome of Mycoplasma haemofelis Strain Ohio2, a pathogenic hemoplasma of the cat.</title>
        <authorList>
            <person name="Santos A.P."/>
            <person name="Guimaraes A.M.S."/>
            <person name="SanMiguel P.J."/>
            <person name="Martin S.W."/>
            <person name="Messick J.B."/>
        </authorList>
    </citation>
    <scope>NUCLEOTIDE SEQUENCE</scope>
    <source>
        <strain>Ohio2</strain>
    </source>
</reference>
<dbReference type="KEGG" id="mhf:MHF_1229"/>
<dbReference type="Proteomes" id="UP000007952">
    <property type="component" value="Chromosome"/>
</dbReference>
<keyword evidence="1" id="KW-0732">Signal</keyword>
<dbReference type="STRING" id="859194.MHF_1229"/>
<organism evidence="2 3">
    <name type="scientific">Mycoplasma haemofelis (strain Ohio2)</name>
    <dbReference type="NCBI Taxonomy" id="859194"/>
    <lineage>
        <taxon>Bacteria</taxon>
        <taxon>Bacillati</taxon>
        <taxon>Mycoplasmatota</taxon>
        <taxon>Mollicutes</taxon>
        <taxon>Mycoplasmataceae</taxon>
        <taxon>Mycoplasma</taxon>
    </lineage>
</organism>
<dbReference type="EMBL" id="CP002808">
    <property type="protein sequence ID" value="AEG73467.1"/>
    <property type="molecule type" value="Genomic_DNA"/>
</dbReference>
<reference evidence="2 3" key="1">
    <citation type="journal article" date="2011" name="J. Bacteriol.">
        <title>Complete genome sequences of two hemotropic Mycoplasmas, Mycoplasma haemofelis strain Ohio2 and Mycoplasma suis strain Illinois.</title>
        <authorList>
            <person name="Messick J.B."/>
            <person name="Santos A.P."/>
            <person name="Guimaraes A.M."/>
        </authorList>
    </citation>
    <scope>NUCLEOTIDE SEQUENCE [LARGE SCALE GENOMIC DNA]</scope>
    <source>
        <strain evidence="2 3">Ohio2</strain>
    </source>
</reference>
<feature type="signal peptide" evidence="1">
    <location>
        <begin position="1"/>
        <end position="18"/>
    </location>
</feature>
<dbReference type="AlphaFoldDB" id="F6FFP9"/>
<dbReference type="HOGENOM" id="CLU_098620_0_0_14"/>
<evidence type="ECO:0000313" key="2">
    <source>
        <dbReference type="EMBL" id="AEG73467.1"/>
    </source>
</evidence>
<gene>
    <name evidence="2" type="ordered locus">MHF_1229</name>
</gene>
<name>F6FFP9_MYCHI</name>
<evidence type="ECO:0000313" key="3">
    <source>
        <dbReference type="Proteomes" id="UP000007952"/>
    </source>
</evidence>